<feature type="compositionally biased region" description="Polar residues" evidence="3">
    <location>
        <begin position="1234"/>
        <end position="1245"/>
    </location>
</feature>
<feature type="compositionally biased region" description="Polar residues" evidence="3">
    <location>
        <begin position="183"/>
        <end position="193"/>
    </location>
</feature>
<evidence type="ECO:0000256" key="3">
    <source>
        <dbReference type="SAM" id="MobiDB-lite"/>
    </source>
</evidence>
<dbReference type="OrthoDB" id="6022652at2759"/>
<keyword evidence="1 2" id="KW-0175">Coiled coil</keyword>
<dbReference type="PANTHER" id="PTHR22741">
    <property type="entry name" value="P140CAP/SNIP-RELATED"/>
    <property type="match status" value="1"/>
</dbReference>
<dbReference type="InterPro" id="IPR022782">
    <property type="entry name" value="AIP3-like_C"/>
</dbReference>
<feature type="region of interest" description="Disordered" evidence="3">
    <location>
        <begin position="1"/>
        <end position="54"/>
    </location>
</feature>
<evidence type="ECO:0000313" key="7">
    <source>
        <dbReference type="Proteomes" id="UP000285301"/>
    </source>
</evidence>
<feature type="coiled-coil region" evidence="2">
    <location>
        <begin position="927"/>
        <end position="961"/>
    </location>
</feature>
<reference evidence="6" key="2">
    <citation type="submission" date="2018-11" db="EMBL/GenBank/DDBJ databases">
        <title>Trombidioid mite genomics.</title>
        <authorList>
            <person name="Dong X."/>
        </authorList>
    </citation>
    <scope>NUCLEOTIDE SEQUENCE</scope>
    <source>
        <strain evidence="6">UoL-WK</strain>
    </source>
</reference>
<feature type="compositionally biased region" description="Basic and acidic residues" evidence="3">
    <location>
        <begin position="788"/>
        <end position="801"/>
    </location>
</feature>
<name>A0A3S3PER9_9ACAR</name>
<feature type="compositionally biased region" description="Low complexity" evidence="3">
    <location>
        <begin position="1250"/>
        <end position="1268"/>
    </location>
</feature>
<feature type="compositionally biased region" description="Polar residues" evidence="3">
    <location>
        <begin position="476"/>
        <end position="494"/>
    </location>
</feature>
<feature type="domain" description="Actin interacting protein 3-like C-terminal" evidence="4">
    <location>
        <begin position="845"/>
        <end position="1054"/>
    </location>
</feature>
<feature type="compositionally biased region" description="Basic and acidic residues" evidence="3">
    <location>
        <begin position="1381"/>
        <end position="1394"/>
    </location>
</feature>
<dbReference type="STRING" id="1965070.A0A3S3PER9"/>
<feature type="region of interest" description="Disordered" evidence="3">
    <location>
        <begin position="1204"/>
        <end position="1277"/>
    </location>
</feature>
<feature type="region of interest" description="Disordered" evidence="3">
    <location>
        <begin position="1349"/>
        <end position="1394"/>
    </location>
</feature>
<protein>
    <submittedName>
        <fullName evidence="6">Coiled-coil domain-containing protein CG32809-like isoform X14</fullName>
    </submittedName>
</protein>
<comment type="caution">
    <text evidence="6">The sequence shown here is derived from an EMBL/GenBank/DDBJ whole genome shotgun (WGS) entry which is preliminary data.</text>
</comment>
<dbReference type="Pfam" id="PF03915">
    <property type="entry name" value="AIP3"/>
    <property type="match status" value="2"/>
</dbReference>
<dbReference type="PANTHER" id="PTHR22741:SF10">
    <property type="entry name" value="COILED-COIL DOMAIN-CONTAINING PROTEIN CG32809"/>
    <property type="match status" value="1"/>
</dbReference>
<feature type="compositionally biased region" description="Polar residues" evidence="3">
    <location>
        <begin position="1210"/>
        <end position="1225"/>
    </location>
</feature>
<evidence type="ECO:0000256" key="1">
    <source>
        <dbReference type="ARBA" id="ARBA00023054"/>
    </source>
</evidence>
<feature type="coiled-coil region" evidence="2">
    <location>
        <begin position="853"/>
        <end position="880"/>
    </location>
</feature>
<sequence>MGNNQLVGSSTAGGSGATIALRQQQQQPQVHNIPQHQQSQTSHSSSSKQKKSKDHFNCSNCEHINADINYSKCCIHNIHNFDKSSKEQNTMDASRIYNIYEEPSSLFADPISTAREECSLKRHNSARLANCNHNAAARNTHEHELILAHLQEKYPSYRILPRKWSFNARNTAAPTTVPATTVQNSQPIRGQTNAPSASHSSHPPHPTLRQNIPIQSQVQNMLSHPVNAVSSTLFDDDPGIMSEVETSATGFRRSIKARSSLPIVRTPSKTQDRSLGLVFLQYRNETKRALLPNEITSMDTVKALFVRSFPKQLTMDYLDSRLVRIYIHDAAKDMFYELEDLRDIRDRSVLRIYEQDVANGVWMPVGGGNPVPPQSQWMDNDPSYFSEPEFDSEYQNQHIHRARKNGSPANSVQSQYYGTVLMTPPYRGQTRNIVPTPPRGMIANPPPQPPERTKPFPGYSQTLPRGTHLMAAYGNLSDSTQMPNTSNAQQNVQRPVSPDLIAKRPKDQIGLSQGPGAPPKPQRSFQSMMTPIPPSRAPPTGVVSRVIQSPQSTNAIPQSPNHAPPYHNRPLPERPYSVAGHYPSPERRSYQDYSGYLSSPERRLPGGDSLGSGGRSSFPPPGYPMSYDDMYGNYGLRSGNTTPVIDEEARLRMEYMERQLVSLTGLVQKALNTPQQSLPQSRMGPTGTDQRDDRLYANLNNLNAANGEVRSNSSFADDAVNSDKRKAPILQIDKQNQMRHLLKGRQFNSLTPTSIPSKYFSSDRVFSCSEDKSVSFSEDVIDSSPTADRMHSPLHAAEKPAKPAIKTRSSPASTSSGACDKPGKPPPPPKPASLVGYRGSADGSSIVGSLHLSAEMFNQLRQLRKKTKDLRLEVRNLRRMAQSQATIARDTLKESCLKIKASLAFMNIADPVERQMRFERLKLCRDEESYRCDVNRLEKDLNELESQVEELRSNVINRRCRVNMSDVESMALVLSRASKTVADLKARYPHLQETLKAIMTQEMECIVREEKFLKNEPERLESALRRCKKLTGTLVTLKRLASVQEQRSTGAQQVGLEKCVSADTGQDLASKESSGATRSVEGEPHMVIQVTPATPTLKTDPRHENALDALLDELQTFSKPPQDGQKRKFGSFDSAKKPGIKLRSFQVFLIRLTLSLLSLTNAVPLPPPRSSSRITDPQEQARQLMLLSSLTAAAALANSRAAGHPPAVIRSNSEPTPLQLQQLRPRSTPPEIKSGSTESVDSQEGNPFAVVPSNSTTSLSSVDSQGSVIENGKGGKSRQQVLEERHQELLKKQKLLQEQYTRLQLLSRGQIPKTLLNDLKKTGSESNILSKSSLMMTTVSGSLTHLAANNKQEKKNEESEEVEQQETKNKEVNTKPSGNQIKHETQKIYETDIL</sequence>
<organism evidence="6 7">
    <name type="scientific">Dinothrombium tinctorium</name>
    <dbReference type="NCBI Taxonomy" id="1965070"/>
    <lineage>
        <taxon>Eukaryota</taxon>
        <taxon>Metazoa</taxon>
        <taxon>Ecdysozoa</taxon>
        <taxon>Arthropoda</taxon>
        <taxon>Chelicerata</taxon>
        <taxon>Arachnida</taxon>
        <taxon>Acari</taxon>
        <taxon>Acariformes</taxon>
        <taxon>Trombidiformes</taxon>
        <taxon>Prostigmata</taxon>
        <taxon>Anystina</taxon>
        <taxon>Parasitengona</taxon>
        <taxon>Trombidioidea</taxon>
        <taxon>Trombidiidae</taxon>
        <taxon>Dinothrombium</taxon>
    </lineage>
</organism>
<evidence type="ECO:0000313" key="5">
    <source>
        <dbReference type="EMBL" id="RWS13455.1"/>
    </source>
</evidence>
<evidence type="ECO:0000259" key="4">
    <source>
        <dbReference type="Pfam" id="PF03915"/>
    </source>
</evidence>
<dbReference type="EMBL" id="NCKU01000880">
    <property type="protein sequence ID" value="RWS13796.1"/>
    <property type="molecule type" value="Genomic_DNA"/>
</dbReference>
<dbReference type="Gene3D" id="1.20.58.1540">
    <property type="entry name" value="Actin interacting protein 3, C-terminal domain"/>
    <property type="match status" value="1"/>
</dbReference>
<dbReference type="Proteomes" id="UP000285301">
    <property type="component" value="Unassembled WGS sequence"/>
</dbReference>
<gene>
    <name evidence="5" type="ORF">B4U79_05289</name>
    <name evidence="6" type="ORF">B4U79_16094</name>
</gene>
<evidence type="ECO:0000313" key="6">
    <source>
        <dbReference type="EMBL" id="RWS13796.1"/>
    </source>
</evidence>
<keyword evidence="7" id="KW-1185">Reference proteome</keyword>
<accession>A0A3S3PER9</accession>
<feature type="compositionally biased region" description="Polar residues" evidence="3">
    <location>
        <begin position="807"/>
        <end position="817"/>
    </location>
</feature>
<feature type="region of interest" description="Disordered" evidence="3">
    <location>
        <begin position="476"/>
        <end position="621"/>
    </location>
</feature>
<feature type="region of interest" description="Disordered" evidence="3">
    <location>
        <begin position="777"/>
        <end position="838"/>
    </location>
</feature>
<feature type="region of interest" description="Disordered" evidence="3">
    <location>
        <begin position="176"/>
        <end position="209"/>
    </location>
</feature>
<feature type="domain" description="Actin interacting protein 3-like C-terminal" evidence="4">
    <location>
        <begin position="279"/>
        <end position="353"/>
    </location>
</feature>
<dbReference type="EMBL" id="NCKU01000986">
    <property type="protein sequence ID" value="RWS13455.1"/>
    <property type="molecule type" value="Genomic_DNA"/>
</dbReference>
<feature type="region of interest" description="Disordered" evidence="3">
    <location>
        <begin position="422"/>
        <end position="464"/>
    </location>
</feature>
<reference evidence="6 7" key="1">
    <citation type="journal article" date="2018" name="Gigascience">
        <title>Genomes of trombidid mites reveal novel predicted allergens and laterally-transferred genes associated with secondary metabolism.</title>
        <authorList>
            <person name="Dong X."/>
            <person name="Chaisiri K."/>
            <person name="Xia D."/>
            <person name="Armstrong S.D."/>
            <person name="Fang Y."/>
            <person name="Donnelly M.J."/>
            <person name="Kadowaki T."/>
            <person name="McGarry J.W."/>
            <person name="Darby A.C."/>
            <person name="Makepeace B.L."/>
        </authorList>
    </citation>
    <scope>NUCLEOTIDE SEQUENCE [LARGE SCALE GENOMIC DNA]</scope>
    <source>
        <strain evidence="6">UoL-WK</strain>
    </source>
</reference>
<feature type="compositionally biased region" description="Low complexity" evidence="3">
    <location>
        <begin position="23"/>
        <end position="47"/>
    </location>
</feature>
<proteinExistence type="predicted"/>
<dbReference type="InterPro" id="IPR051825">
    <property type="entry name" value="SRCIN1"/>
</dbReference>
<evidence type="ECO:0000256" key="2">
    <source>
        <dbReference type="SAM" id="Coils"/>
    </source>
</evidence>
<feature type="compositionally biased region" description="Polar residues" evidence="3">
    <location>
        <begin position="546"/>
        <end position="561"/>
    </location>
</feature>
<dbReference type="GO" id="GO:0005737">
    <property type="term" value="C:cytoplasm"/>
    <property type="evidence" value="ECO:0007669"/>
    <property type="project" value="TreeGrafter"/>
</dbReference>